<feature type="non-terminal residue" evidence="2">
    <location>
        <position position="1"/>
    </location>
</feature>
<dbReference type="EMBL" id="CAACVG010006048">
    <property type="protein sequence ID" value="VEN39853.1"/>
    <property type="molecule type" value="Genomic_DNA"/>
</dbReference>
<reference evidence="2 3" key="1">
    <citation type="submission" date="2019-01" db="EMBL/GenBank/DDBJ databases">
        <authorList>
            <person name="Sayadi A."/>
        </authorList>
    </citation>
    <scope>NUCLEOTIDE SEQUENCE [LARGE SCALE GENOMIC DNA]</scope>
</reference>
<proteinExistence type="predicted"/>
<dbReference type="Proteomes" id="UP000410492">
    <property type="component" value="Unassembled WGS sequence"/>
</dbReference>
<evidence type="ECO:0008006" key="4">
    <source>
        <dbReference type="Google" id="ProtNLM"/>
    </source>
</evidence>
<organism evidence="2 3">
    <name type="scientific">Callosobruchus maculatus</name>
    <name type="common">Southern cowpea weevil</name>
    <name type="synonym">Pulse bruchid</name>
    <dbReference type="NCBI Taxonomy" id="64391"/>
    <lineage>
        <taxon>Eukaryota</taxon>
        <taxon>Metazoa</taxon>
        <taxon>Ecdysozoa</taxon>
        <taxon>Arthropoda</taxon>
        <taxon>Hexapoda</taxon>
        <taxon>Insecta</taxon>
        <taxon>Pterygota</taxon>
        <taxon>Neoptera</taxon>
        <taxon>Endopterygota</taxon>
        <taxon>Coleoptera</taxon>
        <taxon>Polyphaga</taxon>
        <taxon>Cucujiformia</taxon>
        <taxon>Chrysomeloidea</taxon>
        <taxon>Chrysomelidae</taxon>
        <taxon>Bruchinae</taxon>
        <taxon>Bruchini</taxon>
        <taxon>Callosobruchus</taxon>
    </lineage>
</organism>
<dbReference type="AlphaFoldDB" id="A0A653BWB8"/>
<evidence type="ECO:0000313" key="3">
    <source>
        <dbReference type="Proteomes" id="UP000410492"/>
    </source>
</evidence>
<sequence length="269" mass="30434">AISRPPGTLRNRSTSRISCSVPCFTTISCSRHRVSANARVGDPPRCSVVVVLVFVSVSFLRFSGRHMESCKLSTPLGHFTVQQHKSNTIWMDAEAGPSSKRQRINWDLKKKLTDDELAEMIENDLSDDDLDFLPSESEYAPSDDDVLESDIPENFPDLEFDDVSQVCVDQNRRQDTNHESEETDGASTLNTPIWSSSSLTPHEMKKISFEKKRELLVPVPGKKPTDFFFLLFDEKLLRLIVQETNAYAIEVLFDSSSEQSRIASWKEVT</sequence>
<accession>A0A653BWB8</accession>
<feature type="compositionally biased region" description="Basic and acidic residues" evidence="1">
    <location>
        <begin position="171"/>
        <end position="180"/>
    </location>
</feature>
<feature type="region of interest" description="Disordered" evidence="1">
    <location>
        <begin position="171"/>
        <end position="197"/>
    </location>
</feature>
<dbReference type="OrthoDB" id="10532945at2759"/>
<evidence type="ECO:0000313" key="2">
    <source>
        <dbReference type="EMBL" id="VEN39853.1"/>
    </source>
</evidence>
<protein>
    <recommendedName>
        <fullName evidence="4">PiggyBac transposable element-derived protein domain-containing protein</fullName>
    </recommendedName>
</protein>
<feature type="non-terminal residue" evidence="2">
    <location>
        <position position="269"/>
    </location>
</feature>
<feature type="compositionally biased region" description="Polar residues" evidence="1">
    <location>
        <begin position="185"/>
        <end position="197"/>
    </location>
</feature>
<evidence type="ECO:0000256" key="1">
    <source>
        <dbReference type="SAM" id="MobiDB-lite"/>
    </source>
</evidence>
<name>A0A653BWB8_CALMS</name>
<keyword evidence="3" id="KW-1185">Reference proteome</keyword>
<gene>
    <name evidence="2" type="ORF">CALMAC_LOCUS4225</name>
</gene>